<feature type="transmembrane region" description="Helical" evidence="1">
    <location>
        <begin position="6"/>
        <end position="26"/>
    </location>
</feature>
<name>A0A9E7CXU2_ALIAG</name>
<dbReference type="OrthoDB" id="9792681at2"/>
<dbReference type="AlphaFoldDB" id="A0A9E7CXU2"/>
<reference evidence="3" key="1">
    <citation type="journal article" date="2022" name="G3 (Bethesda)">
        <title>Unveiling the complete genome sequence of Alicyclobacillus acidoterrestris DSM 3922T, a taint-producing strain.</title>
        <authorList>
            <person name="Leonardo I.C."/>
            <person name="Barreto Crespo M.T."/>
            <person name="Gaspar F.B."/>
        </authorList>
    </citation>
    <scope>NUCLEOTIDE SEQUENCE [LARGE SCALE GENOMIC DNA]</scope>
    <source>
        <strain evidence="3">DSM 3922</strain>
    </source>
</reference>
<evidence type="ECO:0000256" key="1">
    <source>
        <dbReference type="SAM" id="Phobius"/>
    </source>
</evidence>
<keyword evidence="1" id="KW-1133">Transmembrane helix</keyword>
<keyword evidence="1" id="KW-0472">Membrane</keyword>
<proteinExistence type="predicted"/>
<dbReference type="PANTHER" id="PTHR31446">
    <property type="entry name" value="ACID PHOSPHATASE/VANADIUM-DEPENDENT HALOPEROXIDASE-RELATED PROTEIN"/>
    <property type="match status" value="1"/>
</dbReference>
<accession>A0A9E7CXU2</accession>
<dbReference type="InterPro" id="IPR003832">
    <property type="entry name" value="DUF212"/>
</dbReference>
<keyword evidence="3" id="KW-1185">Reference proteome</keyword>
<feature type="transmembrane region" description="Helical" evidence="1">
    <location>
        <begin position="70"/>
        <end position="88"/>
    </location>
</feature>
<dbReference type="Pfam" id="PF02681">
    <property type="entry name" value="DUF212"/>
    <property type="match status" value="1"/>
</dbReference>
<keyword evidence="1" id="KW-0812">Transmembrane</keyword>
<protein>
    <submittedName>
        <fullName evidence="2">Divergent PAP2 family protein</fullName>
    </submittedName>
</protein>
<feature type="transmembrane region" description="Helical" evidence="1">
    <location>
        <begin position="47"/>
        <end position="64"/>
    </location>
</feature>
<dbReference type="RefSeq" id="WP_031218854.1">
    <property type="nucleotide sequence ID" value="NZ_AURB01000141.1"/>
</dbReference>
<dbReference type="EMBL" id="CP080467">
    <property type="protein sequence ID" value="UNO48381.1"/>
    <property type="molecule type" value="Genomic_DNA"/>
</dbReference>
<evidence type="ECO:0000313" key="2">
    <source>
        <dbReference type="EMBL" id="UNO48381.1"/>
    </source>
</evidence>
<feature type="transmembrane region" description="Helical" evidence="1">
    <location>
        <begin position="134"/>
        <end position="151"/>
    </location>
</feature>
<gene>
    <name evidence="2" type="ORF">K1I37_17175</name>
</gene>
<dbReference type="KEGG" id="aaco:K1I37_17175"/>
<sequence length="152" mass="17152">MSNAGGFVLVASFMSMFLAQFAKVVLVRIRQKSWQWHQFTNSGGMPSSHSSLMTTLTVCMWLLFGWKSPWFAIAFVSSVVVMYDAIGVRRQAGEQAMILDELMSQIHNAGVEIDLSVFDRFRHWKRQGHTPREVAGGIIVGIVVAFIAYKFF</sequence>
<dbReference type="Proteomes" id="UP000829401">
    <property type="component" value="Chromosome"/>
</dbReference>
<dbReference type="PANTHER" id="PTHR31446:SF29">
    <property type="entry name" value="ACID PHOSPHATASE_VANADIUM-DEPENDENT HALOPEROXIDASE-RELATED PROTEIN"/>
    <property type="match status" value="1"/>
</dbReference>
<organism evidence="2 3">
    <name type="scientific">Alicyclobacillus acidoterrestris (strain ATCC 49025 / DSM 3922 / CIP 106132 / NCIMB 13137 / GD3B)</name>
    <dbReference type="NCBI Taxonomy" id="1356854"/>
    <lineage>
        <taxon>Bacteria</taxon>
        <taxon>Bacillati</taxon>
        <taxon>Bacillota</taxon>
        <taxon>Bacilli</taxon>
        <taxon>Bacillales</taxon>
        <taxon>Alicyclobacillaceae</taxon>
        <taxon>Alicyclobacillus</taxon>
    </lineage>
</organism>
<evidence type="ECO:0000313" key="3">
    <source>
        <dbReference type="Proteomes" id="UP000829401"/>
    </source>
</evidence>